<comment type="caution">
    <text evidence="1">The sequence shown here is derived from an EMBL/GenBank/DDBJ whole genome shotgun (WGS) entry which is preliminary data.</text>
</comment>
<proteinExistence type="predicted"/>
<evidence type="ECO:0000313" key="2">
    <source>
        <dbReference type="Proteomes" id="UP001642464"/>
    </source>
</evidence>
<sequence length="376" mass="42073">MSSPERQESHCQYFLLSPGRHEEAQDENANVNVTRTVVKIAKGKARAKASLPGKKPITMRPSTPPRTRHLEAKTPVPMTARAPRTPKTEPWVPLTARTPARTPKVRSPSREKRLEEDDDLTASVGSGHFSLHSETSGHSRLTQLSRKSFSKRILSSKELEELEVMEKKRQLSAMMRRNQMNCRKALLQSDLSSAGRKQSTTKLTEPREFHFSCPPTPRSPSPASERYDPEESKAEYFPRFLRGSSSCQSLDSWKPQLTVPKGPQLQVVRRLSAPRPGPQEPEDDPKTPRRHRVEVRKAAAEAERRAVKTPAAVTRPRVIVQDLEKAEKPLTRTDGSPVAGLVQSRSTKILRGNLMAPSPRGMRVSFGSKTPRPCCP</sequence>
<accession>A0ABP0MLH3</accession>
<organism evidence="1 2">
    <name type="scientific">Durusdinium trenchii</name>
    <dbReference type="NCBI Taxonomy" id="1381693"/>
    <lineage>
        <taxon>Eukaryota</taxon>
        <taxon>Sar</taxon>
        <taxon>Alveolata</taxon>
        <taxon>Dinophyceae</taxon>
        <taxon>Suessiales</taxon>
        <taxon>Symbiodiniaceae</taxon>
        <taxon>Durusdinium</taxon>
    </lineage>
</organism>
<gene>
    <name evidence="1" type="ORF">SCF082_LOCUS28642</name>
</gene>
<evidence type="ECO:0000313" key="1">
    <source>
        <dbReference type="EMBL" id="CAK9052335.1"/>
    </source>
</evidence>
<keyword evidence="2" id="KW-1185">Reference proteome</keyword>
<reference evidence="1 2" key="1">
    <citation type="submission" date="2024-02" db="EMBL/GenBank/DDBJ databases">
        <authorList>
            <person name="Chen Y."/>
            <person name="Shah S."/>
            <person name="Dougan E. K."/>
            <person name="Thang M."/>
            <person name="Chan C."/>
        </authorList>
    </citation>
    <scope>NUCLEOTIDE SEQUENCE [LARGE SCALE GENOMIC DNA]</scope>
</reference>
<dbReference type="Proteomes" id="UP001642464">
    <property type="component" value="Unassembled WGS sequence"/>
</dbReference>
<protein>
    <submittedName>
        <fullName evidence="1">Uncharacterized protein</fullName>
    </submittedName>
</protein>
<name>A0ABP0MLH3_9DINO</name>
<dbReference type="EMBL" id="CAXAMM010022625">
    <property type="protein sequence ID" value="CAK9052335.1"/>
    <property type="molecule type" value="Genomic_DNA"/>
</dbReference>